<dbReference type="GeneID" id="98177453"/>
<feature type="region of interest" description="Disordered" evidence="1">
    <location>
        <begin position="68"/>
        <end position="100"/>
    </location>
</feature>
<dbReference type="EMBL" id="BAAFSV010000003">
    <property type="protein sequence ID" value="GAB1316500.1"/>
    <property type="molecule type" value="Genomic_DNA"/>
</dbReference>
<dbReference type="Proteomes" id="UP001628179">
    <property type="component" value="Unassembled WGS sequence"/>
</dbReference>
<proteinExistence type="predicted"/>
<organism evidence="2 3">
    <name type="scientific">Madurella fahalii</name>
    <dbReference type="NCBI Taxonomy" id="1157608"/>
    <lineage>
        <taxon>Eukaryota</taxon>
        <taxon>Fungi</taxon>
        <taxon>Dikarya</taxon>
        <taxon>Ascomycota</taxon>
        <taxon>Pezizomycotina</taxon>
        <taxon>Sordariomycetes</taxon>
        <taxon>Sordariomycetidae</taxon>
        <taxon>Sordariales</taxon>
        <taxon>Sordariales incertae sedis</taxon>
        <taxon>Madurella</taxon>
    </lineage>
</organism>
<keyword evidence="3" id="KW-1185">Reference proteome</keyword>
<evidence type="ECO:0000313" key="2">
    <source>
        <dbReference type="EMBL" id="GAB1316500.1"/>
    </source>
</evidence>
<sequence>MYFMSIVGKFQEFVRDALAANYLYHAAFENDELRFITAVLNLTEQFKRNFDSAVYRYWCKPAQAVRNSQDISDAVEVSPTPDSEAITDDDDKSEGITANDDALESYPELKDLIVTDWTTDQPAGDVMKWIG</sequence>
<name>A0ABQ0GG11_9PEZI</name>
<gene>
    <name evidence="2" type="ORF">MFIFM68171_06710</name>
</gene>
<protein>
    <submittedName>
        <fullName evidence="2">Uncharacterized protein</fullName>
    </submittedName>
</protein>
<evidence type="ECO:0000313" key="3">
    <source>
        <dbReference type="Proteomes" id="UP001628179"/>
    </source>
</evidence>
<evidence type="ECO:0000256" key="1">
    <source>
        <dbReference type="SAM" id="MobiDB-lite"/>
    </source>
</evidence>
<dbReference type="RefSeq" id="XP_070918231.1">
    <property type="nucleotide sequence ID" value="XM_071062130.1"/>
</dbReference>
<accession>A0ABQ0GG11</accession>
<reference evidence="2 3" key="1">
    <citation type="submission" date="2024-09" db="EMBL/GenBank/DDBJ databases">
        <title>Itraconazole resistance in Madurella fahalii resulting from another homologue of gene encoding cytochrome P450 14-alpha sterol demethylase (CYP51).</title>
        <authorList>
            <person name="Yoshioka I."/>
            <person name="Fahal A.H."/>
            <person name="Kaneko S."/>
            <person name="Yaguchi T."/>
        </authorList>
    </citation>
    <scope>NUCLEOTIDE SEQUENCE [LARGE SCALE GENOMIC DNA]</scope>
    <source>
        <strain evidence="2 3">IFM 68171</strain>
    </source>
</reference>
<comment type="caution">
    <text evidence="2">The sequence shown here is derived from an EMBL/GenBank/DDBJ whole genome shotgun (WGS) entry which is preliminary data.</text>
</comment>